<gene>
    <name evidence="2" type="ORF">SAMN04487988_101289</name>
</gene>
<dbReference type="Gene3D" id="3.40.50.300">
    <property type="entry name" value="P-loop containing nucleotide triphosphate hydrolases"/>
    <property type="match status" value="1"/>
</dbReference>
<dbReference type="EMBL" id="FOPC01000001">
    <property type="protein sequence ID" value="SFG06859.1"/>
    <property type="molecule type" value="Genomic_DNA"/>
</dbReference>
<dbReference type="SUPFAM" id="SSF52540">
    <property type="entry name" value="P-loop containing nucleoside triphosphate hydrolases"/>
    <property type="match status" value="1"/>
</dbReference>
<dbReference type="Proteomes" id="UP000199642">
    <property type="component" value="Unassembled WGS sequence"/>
</dbReference>
<accession>A0A1I2NVE6</accession>
<evidence type="ECO:0000313" key="3">
    <source>
        <dbReference type="Proteomes" id="UP000199642"/>
    </source>
</evidence>
<feature type="domain" description="AAA+ ATPase" evidence="1">
    <location>
        <begin position="37"/>
        <end position="157"/>
    </location>
</feature>
<evidence type="ECO:0000313" key="2">
    <source>
        <dbReference type="EMBL" id="SFG06859.1"/>
    </source>
</evidence>
<proteinExistence type="predicted"/>
<dbReference type="InterPro" id="IPR041682">
    <property type="entry name" value="AAA_14"/>
</dbReference>
<dbReference type="PANTHER" id="PTHR42990:SF1">
    <property type="entry name" value="AAA+ ATPASE DOMAIN-CONTAINING PROTEIN"/>
    <property type="match status" value="1"/>
</dbReference>
<dbReference type="Pfam" id="PF13173">
    <property type="entry name" value="AAA_14"/>
    <property type="match status" value="1"/>
</dbReference>
<reference evidence="3" key="1">
    <citation type="submission" date="2016-10" db="EMBL/GenBank/DDBJ databases">
        <authorList>
            <person name="Varghese N."/>
            <person name="Submissions S."/>
        </authorList>
    </citation>
    <scope>NUCLEOTIDE SEQUENCE [LARGE SCALE GENOMIC DNA]</scope>
    <source>
        <strain evidence="3">DSM 19315</strain>
    </source>
</reference>
<evidence type="ECO:0000259" key="1">
    <source>
        <dbReference type="SMART" id="SM00382"/>
    </source>
</evidence>
<protein>
    <recommendedName>
        <fullName evidence="1">AAA+ ATPase domain-containing protein</fullName>
    </recommendedName>
</protein>
<organism evidence="2 3">
    <name type="scientific">Algoriphagus hitonicola</name>
    <dbReference type="NCBI Taxonomy" id="435880"/>
    <lineage>
        <taxon>Bacteria</taxon>
        <taxon>Pseudomonadati</taxon>
        <taxon>Bacteroidota</taxon>
        <taxon>Cytophagia</taxon>
        <taxon>Cytophagales</taxon>
        <taxon>Cyclobacteriaceae</taxon>
        <taxon>Algoriphagus</taxon>
    </lineage>
</organism>
<dbReference type="STRING" id="435880.SAMN04487988_101289"/>
<keyword evidence="3" id="KW-1185">Reference proteome</keyword>
<dbReference type="AlphaFoldDB" id="A0A1I2NVE6"/>
<dbReference type="PANTHER" id="PTHR42990">
    <property type="entry name" value="ATPASE"/>
    <property type="match status" value="1"/>
</dbReference>
<name>A0A1I2NVE6_9BACT</name>
<dbReference type="SMART" id="SM00382">
    <property type="entry name" value="AAA"/>
    <property type="match status" value="1"/>
</dbReference>
<dbReference type="InterPro" id="IPR027417">
    <property type="entry name" value="P-loop_NTPase"/>
</dbReference>
<dbReference type="InterPro" id="IPR003593">
    <property type="entry name" value="AAA+_ATPase"/>
</dbReference>
<sequence>MKSNQNIVEELVNYQNILLTNVKKHWRRYLFTELHADERLLGIKGLRGVGKTTLLLQYLVGALEKGTKGLFVTAEHPYFYQHSIFDLASLWVSYGGDLLLIDEIHKYPNWSRELKLIYDGFPHLQVIFTSSSALDLYQGEADLSRRLDVQVLHGLSFREYLSLNGIGHFESVTLEEISADPQKIPSEIINQLKSPILPLFKNYLASGYFPFSNELKKERIPQRLIQILNTVLESDLSMVEGYSAANVTKIKNLLGVISETVPFEPNISKLAERMHLGRNTINIYLKNLEDAKILNLLFERVKGISQLQKPAKIYLENSNFLYAFQQNPSIGTIRETYILNQLRNSGHLVGSSKKGDFKIDESIVLEVGGRNKDYTQIKEVDNAYLAVDDLEIGFGNKIPLWLFGFLY</sequence>